<evidence type="ECO:0000313" key="5">
    <source>
        <dbReference type="Proteomes" id="UP000238071"/>
    </source>
</evidence>
<reference evidence="4 5" key="1">
    <citation type="submission" date="2018-02" db="EMBL/GenBank/DDBJ databases">
        <title>Subsurface microbial communities from deep shales in Ohio and West Virginia, USA.</title>
        <authorList>
            <person name="Wrighton K."/>
        </authorList>
    </citation>
    <scope>NUCLEOTIDE SEQUENCE [LARGE SCALE GENOMIC DNA]</scope>
    <source>
        <strain evidence="4 5">OWC-G53F</strain>
    </source>
</reference>
<name>A0A2S6GT03_9GAMM</name>
<gene>
    <name evidence="4" type="ORF">B0F88_11283</name>
</gene>
<evidence type="ECO:0000256" key="3">
    <source>
        <dbReference type="ARBA" id="ARBA00035646"/>
    </source>
</evidence>
<proteinExistence type="inferred from homology"/>
<organism evidence="4 5">
    <name type="scientific">Methylobacter tundripaludum</name>
    <dbReference type="NCBI Taxonomy" id="173365"/>
    <lineage>
        <taxon>Bacteria</taxon>
        <taxon>Pseudomonadati</taxon>
        <taxon>Pseudomonadota</taxon>
        <taxon>Gammaproteobacteria</taxon>
        <taxon>Methylococcales</taxon>
        <taxon>Methylococcaceae</taxon>
        <taxon>Methylobacter</taxon>
    </lineage>
</organism>
<dbReference type="GO" id="GO:0005198">
    <property type="term" value="F:structural molecule activity"/>
    <property type="evidence" value="ECO:0007669"/>
    <property type="project" value="InterPro"/>
</dbReference>
<dbReference type="EMBL" id="PTIY01000012">
    <property type="protein sequence ID" value="PPK68251.1"/>
    <property type="molecule type" value="Genomic_DNA"/>
</dbReference>
<dbReference type="InterPro" id="IPR000638">
    <property type="entry name" value="Gas-vesicle_GvpA-like"/>
</dbReference>
<evidence type="ECO:0000256" key="2">
    <source>
        <dbReference type="ARBA" id="ARBA00035108"/>
    </source>
</evidence>
<dbReference type="GO" id="GO:0012506">
    <property type="term" value="C:vesicle membrane"/>
    <property type="evidence" value="ECO:0007669"/>
    <property type="project" value="InterPro"/>
</dbReference>
<dbReference type="PANTHER" id="PTHR35344">
    <property type="entry name" value="GAS VESICLE STRUCTURAL PROTEIN 2-RELATED"/>
    <property type="match status" value="1"/>
</dbReference>
<comment type="similarity">
    <text evidence="3">Belongs to the gas vesicle GvpA family.</text>
</comment>
<sequence>MSMNRQYQDEQQQVSLCEALDRILNKGAVVVADVTISVANIDLIYLSLQALVASVETGKRLRGRE</sequence>
<dbReference type="Proteomes" id="UP000238071">
    <property type="component" value="Unassembled WGS sequence"/>
</dbReference>
<evidence type="ECO:0000256" key="1">
    <source>
        <dbReference type="ARBA" id="ARBA00022987"/>
    </source>
</evidence>
<keyword evidence="1" id="KW-0304">Gas vesicle</keyword>
<dbReference type="Pfam" id="PF00741">
    <property type="entry name" value="Gas_vesicle"/>
    <property type="match status" value="1"/>
</dbReference>
<keyword evidence="5" id="KW-1185">Reference proteome</keyword>
<dbReference type="AlphaFoldDB" id="A0A2S6GT03"/>
<dbReference type="PANTHER" id="PTHR35344:SF4">
    <property type="entry name" value="GAS VESICLE PROTEIN A1"/>
    <property type="match status" value="1"/>
</dbReference>
<evidence type="ECO:0000313" key="4">
    <source>
        <dbReference type="EMBL" id="PPK68251.1"/>
    </source>
</evidence>
<dbReference type="GO" id="GO:0031411">
    <property type="term" value="C:gas vesicle"/>
    <property type="evidence" value="ECO:0007669"/>
    <property type="project" value="UniProtKB-SubCell"/>
</dbReference>
<dbReference type="InterPro" id="IPR050530">
    <property type="entry name" value="GvpA"/>
</dbReference>
<protein>
    <submittedName>
        <fullName evidence="4">Gas vesicle protein GvpA/GvpJ/GvpM family</fullName>
    </submittedName>
</protein>
<accession>A0A2S6GT03</accession>
<comment type="caution">
    <text evidence="4">The sequence shown here is derived from an EMBL/GenBank/DDBJ whole genome shotgun (WGS) entry which is preliminary data.</text>
</comment>
<dbReference type="RefSeq" id="WP_219820870.1">
    <property type="nucleotide sequence ID" value="NZ_PTIY01000012.1"/>
</dbReference>
<comment type="subcellular location">
    <subcellularLocation>
        <location evidence="2">Gas vesicle</location>
    </subcellularLocation>
</comment>